<dbReference type="EMBL" id="CYRY02043037">
    <property type="protein sequence ID" value="VCX37138.1"/>
    <property type="molecule type" value="Genomic_DNA"/>
</dbReference>
<gene>
    <name evidence="1" type="ORF">BN2614_LOCUS2</name>
</gene>
<evidence type="ECO:0000313" key="1">
    <source>
        <dbReference type="EMBL" id="VCX37138.1"/>
    </source>
</evidence>
<feature type="non-terminal residue" evidence="1">
    <location>
        <position position="1"/>
    </location>
</feature>
<dbReference type="AlphaFoldDB" id="A0A9X9Q6W6"/>
<evidence type="ECO:0000313" key="2">
    <source>
        <dbReference type="Proteomes" id="UP000269945"/>
    </source>
</evidence>
<organism evidence="1 2">
    <name type="scientific">Gulo gulo</name>
    <name type="common">Wolverine</name>
    <name type="synonym">Gluton</name>
    <dbReference type="NCBI Taxonomy" id="48420"/>
    <lineage>
        <taxon>Eukaryota</taxon>
        <taxon>Metazoa</taxon>
        <taxon>Chordata</taxon>
        <taxon>Craniata</taxon>
        <taxon>Vertebrata</taxon>
        <taxon>Euteleostomi</taxon>
        <taxon>Mammalia</taxon>
        <taxon>Eutheria</taxon>
        <taxon>Laurasiatheria</taxon>
        <taxon>Carnivora</taxon>
        <taxon>Caniformia</taxon>
        <taxon>Musteloidea</taxon>
        <taxon>Mustelidae</taxon>
        <taxon>Guloninae</taxon>
        <taxon>Gulo</taxon>
    </lineage>
</organism>
<keyword evidence="2" id="KW-1185">Reference proteome</keyword>
<protein>
    <submittedName>
        <fullName evidence="1">Uncharacterized protein</fullName>
    </submittedName>
</protein>
<sequence length="68" mass="7131">VVTAYTLICVIPRESPGTKRKAAHISEYTWPEGSIFTWGSGQIMSGGWSMVSVETGAVSSACGSPGPR</sequence>
<proteinExistence type="predicted"/>
<reference evidence="1 2" key="1">
    <citation type="submission" date="2018-10" db="EMBL/GenBank/DDBJ databases">
        <authorList>
            <person name="Ekblom R."/>
            <person name="Jareborg N."/>
        </authorList>
    </citation>
    <scope>NUCLEOTIDE SEQUENCE [LARGE SCALE GENOMIC DNA]</scope>
    <source>
        <tissue evidence="1">Muscle</tissue>
    </source>
</reference>
<name>A0A9X9Q6W6_GULGU</name>
<comment type="caution">
    <text evidence="1">The sequence shown here is derived from an EMBL/GenBank/DDBJ whole genome shotgun (WGS) entry which is preliminary data.</text>
</comment>
<dbReference type="Proteomes" id="UP000269945">
    <property type="component" value="Unassembled WGS sequence"/>
</dbReference>
<accession>A0A9X9Q6W6</accession>